<evidence type="ECO:0000256" key="2">
    <source>
        <dbReference type="ARBA" id="ARBA00022824"/>
    </source>
</evidence>
<dbReference type="SUPFAM" id="SSF64356">
    <property type="entry name" value="SNARE-like"/>
    <property type="match status" value="1"/>
</dbReference>
<comment type="caution">
    <text evidence="7">The sequence shown here is derived from an EMBL/GenBank/DDBJ whole genome shotgun (WGS) entry which is preliminary data.</text>
</comment>
<dbReference type="GO" id="GO:0005794">
    <property type="term" value="C:Golgi apparatus"/>
    <property type="evidence" value="ECO:0007669"/>
    <property type="project" value="UniProtKB-SubCell"/>
</dbReference>
<dbReference type="GO" id="GO:0030008">
    <property type="term" value="C:TRAPP complex"/>
    <property type="evidence" value="ECO:0007669"/>
    <property type="project" value="UniProtKB-UniRule"/>
</dbReference>
<evidence type="ECO:0000256" key="3">
    <source>
        <dbReference type="ARBA" id="ARBA00022892"/>
    </source>
</evidence>
<sequence length="133" mass="15633">MLIFTRKGDCIFHLDLTEKLDFSDTQKITGRRKLVFGLLLSLKSYVKMLSAEEFKCYSTSCYKLHFYELLTGIKFVLISTPKIAGDLTHLLKNIYIYQYIPFLSKNIAYELGTPIKCKHFRDNIEEELRQYSN</sequence>
<keyword evidence="8" id="KW-1185">Reference proteome</keyword>
<dbReference type="PANTHER" id="PTHR23249">
    <property type="entry name" value="TRAFFICKING PROTEIN PARTICLE COMPLEX SUBUNIT"/>
    <property type="match status" value="1"/>
</dbReference>
<dbReference type="GO" id="GO:0005783">
    <property type="term" value="C:endoplasmic reticulum"/>
    <property type="evidence" value="ECO:0007669"/>
    <property type="project" value="UniProtKB-SubCell"/>
</dbReference>
<evidence type="ECO:0000256" key="1">
    <source>
        <dbReference type="ARBA" id="ARBA00022448"/>
    </source>
</evidence>
<proteinExistence type="inferred from homology"/>
<reference evidence="7" key="1">
    <citation type="submission" date="2023-07" db="EMBL/GenBank/DDBJ databases">
        <authorList>
            <consortium name="AG Swart"/>
            <person name="Singh M."/>
            <person name="Singh A."/>
            <person name="Seah K."/>
            <person name="Emmerich C."/>
        </authorList>
    </citation>
    <scope>NUCLEOTIDE SEQUENCE</scope>
    <source>
        <strain evidence="7">DP1</strain>
    </source>
</reference>
<keyword evidence="4 6" id="KW-0333">Golgi apparatus</keyword>
<name>A0AAD1Y1H4_EUPCR</name>
<evidence type="ECO:0000313" key="8">
    <source>
        <dbReference type="Proteomes" id="UP001295684"/>
    </source>
</evidence>
<dbReference type="Proteomes" id="UP001295684">
    <property type="component" value="Unassembled WGS sequence"/>
</dbReference>
<evidence type="ECO:0000256" key="6">
    <source>
        <dbReference type="RuleBase" id="RU366065"/>
    </source>
</evidence>
<evidence type="ECO:0000313" key="7">
    <source>
        <dbReference type="EMBL" id="CAI2383441.1"/>
    </source>
</evidence>
<dbReference type="EMBL" id="CAMPGE010025706">
    <property type="protein sequence ID" value="CAI2383441.1"/>
    <property type="molecule type" value="Genomic_DNA"/>
</dbReference>
<dbReference type="SMART" id="SM01399">
    <property type="entry name" value="Sybindin"/>
    <property type="match status" value="1"/>
</dbReference>
<keyword evidence="1 6" id="KW-0813">Transport</keyword>
<comment type="subunit">
    <text evidence="6">Part of the multisubunit transport protein particle (TRAPP) complex.</text>
</comment>
<gene>
    <name evidence="7" type="ORF">ECRASSUSDP1_LOCUS24941</name>
</gene>
<evidence type="ECO:0000256" key="4">
    <source>
        <dbReference type="ARBA" id="ARBA00023034"/>
    </source>
</evidence>
<dbReference type="Pfam" id="PF04099">
    <property type="entry name" value="Sybindin"/>
    <property type="match status" value="1"/>
</dbReference>
<keyword evidence="2 6" id="KW-0256">Endoplasmic reticulum</keyword>
<keyword evidence="3 6" id="KW-0931">ER-Golgi transport</keyword>
<comment type="similarity">
    <text evidence="5">Belongs to the TRAPP small subunits family. BET5 subfamily.</text>
</comment>
<dbReference type="AlphaFoldDB" id="A0AAD1Y1H4"/>
<protein>
    <recommendedName>
        <fullName evidence="6">Trafficking protein particle complex subunit</fullName>
    </recommendedName>
</protein>
<dbReference type="InterPro" id="IPR007233">
    <property type="entry name" value="TRAPPC"/>
</dbReference>
<organism evidence="7 8">
    <name type="scientific">Euplotes crassus</name>
    <dbReference type="NCBI Taxonomy" id="5936"/>
    <lineage>
        <taxon>Eukaryota</taxon>
        <taxon>Sar</taxon>
        <taxon>Alveolata</taxon>
        <taxon>Ciliophora</taxon>
        <taxon>Intramacronucleata</taxon>
        <taxon>Spirotrichea</taxon>
        <taxon>Hypotrichia</taxon>
        <taxon>Euplotida</taxon>
        <taxon>Euplotidae</taxon>
        <taxon>Moneuplotes</taxon>
    </lineage>
</organism>
<dbReference type="PANTHER" id="PTHR23249:SF16">
    <property type="entry name" value="TRAFFICKING PROTEIN PARTICLE COMPLEX SUBUNIT 1"/>
    <property type="match status" value="1"/>
</dbReference>
<dbReference type="GO" id="GO:0006888">
    <property type="term" value="P:endoplasmic reticulum to Golgi vesicle-mediated transport"/>
    <property type="evidence" value="ECO:0007669"/>
    <property type="project" value="UniProtKB-UniRule"/>
</dbReference>
<comment type="subcellular location">
    <subcellularLocation>
        <location evidence="6">Endoplasmic reticulum</location>
    </subcellularLocation>
    <subcellularLocation>
        <location evidence="6">Golgi apparatus</location>
        <location evidence="6">cis-Golgi network</location>
    </subcellularLocation>
</comment>
<accession>A0AAD1Y1H4</accession>
<evidence type="ECO:0000256" key="5">
    <source>
        <dbReference type="ARBA" id="ARBA00038167"/>
    </source>
</evidence>
<dbReference type="Gene3D" id="3.30.450.70">
    <property type="match status" value="1"/>
</dbReference>
<dbReference type="InterPro" id="IPR011012">
    <property type="entry name" value="Longin-like_dom_sf"/>
</dbReference>